<protein>
    <submittedName>
        <fullName evidence="1">Uncharacterized protein</fullName>
    </submittedName>
</protein>
<keyword evidence="2" id="KW-1185">Reference proteome</keyword>
<sequence length="142" mass="15577">MTSIIQVQRFEIAILSFNNCQSHLTAALNLFRRLLDSSGAVEPSSSFNAVTTRLGLSTSNLPSHCLQFPSAEQAAFGFSSALLIFDDIIASTMLQERPKLYDYHRSLLGDIDCINPSINLEVVVGCQNWTLLQISQVAVLDA</sequence>
<dbReference type="EMBL" id="VNKQ01000003">
    <property type="protein sequence ID" value="KAG0651935.1"/>
    <property type="molecule type" value="Genomic_DNA"/>
</dbReference>
<dbReference type="AlphaFoldDB" id="A0A9P6VPR1"/>
<dbReference type="OrthoDB" id="5213892at2759"/>
<proteinExistence type="predicted"/>
<dbReference type="Proteomes" id="UP000785200">
    <property type="component" value="Unassembled WGS sequence"/>
</dbReference>
<evidence type="ECO:0000313" key="1">
    <source>
        <dbReference type="EMBL" id="KAG0651935.1"/>
    </source>
</evidence>
<name>A0A9P6VPR1_9HELO</name>
<gene>
    <name evidence="1" type="ORF">D0Z07_1237</name>
</gene>
<evidence type="ECO:0000313" key="2">
    <source>
        <dbReference type="Proteomes" id="UP000785200"/>
    </source>
</evidence>
<reference evidence="1" key="1">
    <citation type="submission" date="2019-07" db="EMBL/GenBank/DDBJ databases">
        <title>Hyphodiscus hymeniophilus genome sequencing and assembly.</title>
        <authorList>
            <person name="Kramer G."/>
            <person name="Nodwell J."/>
        </authorList>
    </citation>
    <scope>NUCLEOTIDE SEQUENCE</scope>
    <source>
        <strain evidence="1">ATCC 34498</strain>
    </source>
</reference>
<comment type="caution">
    <text evidence="1">The sequence shown here is derived from an EMBL/GenBank/DDBJ whole genome shotgun (WGS) entry which is preliminary data.</text>
</comment>
<dbReference type="Pfam" id="PF11951">
    <property type="entry name" value="Fungal_trans_2"/>
    <property type="match status" value="1"/>
</dbReference>
<dbReference type="InterPro" id="IPR021858">
    <property type="entry name" value="Fun_TF"/>
</dbReference>
<accession>A0A9P6VPR1</accession>
<organism evidence="1 2">
    <name type="scientific">Hyphodiscus hymeniophilus</name>
    <dbReference type="NCBI Taxonomy" id="353542"/>
    <lineage>
        <taxon>Eukaryota</taxon>
        <taxon>Fungi</taxon>
        <taxon>Dikarya</taxon>
        <taxon>Ascomycota</taxon>
        <taxon>Pezizomycotina</taxon>
        <taxon>Leotiomycetes</taxon>
        <taxon>Helotiales</taxon>
        <taxon>Hyphodiscaceae</taxon>
        <taxon>Hyphodiscus</taxon>
    </lineage>
</organism>